<dbReference type="SMART" id="SM00880">
    <property type="entry name" value="CHAD"/>
    <property type="match status" value="1"/>
</dbReference>
<dbReference type="EMBL" id="BOML01000087">
    <property type="protein sequence ID" value="GIE07668.1"/>
    <property type="molecule type" value="Genomic_DNA"/>
</dbReference>
<dbReference type="RefSeq" id="WP_203735503.1">
    <property type="nucleotide sequence ID" value="NZ_BAAATX010000045.1"/>
</dbReference>
<evidence type="ECO:0000313" key="5">
    <source>
        <dbReference type="Proteomes" id="UP000637628"/>
    </source>
</evidence>
<dbReference type="PROSITE" id="PS51708">
    <property type="entry name" value="CHAD"/>
    <property type="match status" value="1"/>
</dbReference>
<dbReference type="Pfam" id="PF01928">
    <property type="entry name" value="CYTH"/>
    <property type="match status" value="1"/>
</dbReference>
<feature type="domain" description="CHAD" evidence="3">
    <location>
        <begin position="205"/>
        <end position="468"/>
    </location>
</feature>
<protein>
    <submittedName>
        <fullName evidence="4">CHAD domain-containing protein</fullName>
    </submittedName>
</protein>
<dbReference type="Gene3D" id="2.40.320.10">
    <property type="entry name" value="Hypothetical Protein Pfu-838710-001"/>
    <property type="match status" value="1"/>
</dbReference>
<dbReference type="CDD" id="cd07374">
    <property type="entry name" value="CYTH-like_Pase"/>
    <property type="match status" value="1"/>
</dbReference>
<dbReference type="InterPro" id="IPR033469">
    <property type="entry name" value="CYTH-like_dom_sf"/>
</dbReference>
<dbReference type="Proteomes" id="UP000637628">
    <property type="component" value="Unassembled WGS sequence"/>
</dbReference>
<sequence length="476" mass="52502">METASETERKYDVPDGFVLPSLAGTAGIRDTTGAQTHELDATYFDTDDLTLMQNRRTLRRRTGGEDAGWHLKTPGSGNSRTEHRLPLNGDKKKVPAELRGQVRAIIRRKGLKPVARLRTHRVETPLRDAKGRTLALVAQDQVTAESDGVEQRWQEIEVELVDGDAALLDAVERLLLAAGATPAAGPSKVSRALNGRLEKTTPKKPRGKVNPVFAYAREQRDALAEFDPGVRQGDPESVHKMRVATRRLRSSLKTFKRSFPGFDEVAPELKWLADLLGEVRDGQVQKGKLLAGVEESGDQFTEVAARIRQHLDDQVERGRTALAEALESERYLALLDRIDRLSDLPGNGEPTPIRRAAKSLAKADGLLDQALADGADAELHDARKAYKRARYAVEVFAGGAGKPGKQLVNALTDLQDVLGAHQDSVVARELLHELGPDNFWFGVLWARQEQVGKDTYAELPVVVESSRKKSLRKWLA</sequence>
<dbReference type="InterPro" id="IPR023577">
    <property type="entry name" value="CYTH_domain"/>
</dbReference>
<dbReference type="PANTHER" id="PTHR39339">
    <property type="entry name" value="SLR1444 PROTEIN"/>
    <property type="match status" value="1"/>
</dbReference>
<dbReference type="InterPro" id="IPR038186">
    <property type="entry name" value="CHAD_dom_sf"/>
</dbReference>
<evidence type="ECO:0000256" key="1">
    <source>
        <dbReference type="SAM" id="MobiDB-lite"/>
    </source>
</evidence>
<keyword evidence="5" id="KW-1185">Reference proteome</keyword>
<dbReference type="PANTHER" id="PTHR39339:SF1">
    <property type="entry name" value="CHAD DOMAIN-CONTAINING PROTEIN"/>
    <property type="match status" value="1"/>
</dbReference>
<dbReference type="InterPro" id="IPR007899">
    <property type="entry name" value="CHAD_dom"/>
</dbReference>
<dbReference type="Gene3D" id="1.40.20.10">
    <property type="entry name" value="CHAD domain"/>
    <property type="match status" value="1"/>
</dbReference>
<organism evidence="4 5">
    <name type="scientific">Paractinoplanes durhamensis</name>
    <dbReference type="NCBI Taxonomy" id="113563"/>
    <lineage>
        <taxon>Bacteria</taxon>
        <taxon>Bacillati</taxon>
        <taxon>Actinomycetota</taxon>
        <taxon>Actinomycetes</taxon>
        <taxon>Micromonosporales</taxon>
        <taxon>Micromonosporaceae</taxon>
        <taxon>Paractinoplanes</taxon>
    </lineage>
</organism>
<evidence type="ECO:0000313" key="4">
    <source>
        <dbReference type="EMBL" id="GIE07668.1"/>
    </source>
</evidence>
<name>A0ABQ3ZCW0_9ACTN</name>
<proteinExistence type="predicted"/>
<dbReference type="PROSITE" id="PS51707">
    <property type="entry name" value="CYTH"/>
    <property type="match status" value="1"/>
</dbReference>
<gene>
    <name evidence="4" type="ORF">Adu01nite_90180</name>
</gene>
<accession>A0ABQ3ZCW0</accession>
<feature type="domain" description="CYTH" evidence="2">
    <location>
        <begin position="4"/>
        <end position="199"/>
    </location>
</feature>
<reference evidence="4 5" key="1">
    <citation type="submission" date="2021-01" db="EMBL/GenBank/DDBJ databases">
        <title>Whole genome shotgun sequence of Actinoplanes durhamensis NBRC 14914.</title>
        <authorList>
            <person name="Komaki H."/>
            <person name="Tamura T."/>
        </authorList>
    </citation>
    <scope>NUCLEOTIDE SEQUENCE [LARGE SCALE GENOMIC DNA]</scope>
    <source>
        <strain evidence="4 5">NBRC 14914</strain>
    </source>
</reference>
<evidence type="ECO:0000259" key="2">
    <source>
        <dbReference type="PROSITE" id="PS51707"/>
    </source>
</evidence>
<dbReference type="SUPFAM" id="SSF55154">
    <property type="entry name" value="CYTH-like phosphatases"/>
    <property type="match status" value="1"/>
</dbReference>
<comment type="caution">
    <text evidence="4">The sequence shown here is derived from an EMBL/GenBank/DDBJ whole genome shotgun (WGS) entry which is preliminary data.</text>
</comment>
<dbReference type="Pfam" id="PF05235">
    <property type="entry name" value="CHAD"/>
    <property type="match status" value="1"/>
</dbReference>
<feature type="region of interest" description="Disordered" evidence="1">
    <location>
        <begin position="61"/>
        <end position="88"/>
    </location>
</feature>
<evidence type="ECO:0000259" key="3">
    <source>
        <dbReference type="PROSITE" id="PS51708"/>
    </source>
</evidence>
<dbReference type="SMART" id="SM01118">
    <property type="entry name" value="CYTH"/>
    <property type="match status" value="1"/>
</dbReference>